<dbReference type="Pfam" id="PF13472">
    <property type="entry name" value="Lipase_GDSL_2"/>
    <property type="match status" value="1"/>
</dbReference>
<reference evidence="7 8" key="1">
    <citation type="journal article" date="2019" name="Sci. Rep.">
        <title>Comparative genomics of chytrid fungi reveal insights into the obligate biotrophic and pathogenic lifestyle of Synchytrium endobioticum.</title>
        <authorList>
            <person name="van de Vossenberg B.T.L.H."/>
            <person name="Warris S."/>
            <person name="Nguyen H.D.T."/>
            <person name="van Gent-Pelzer M.P.E."/>
            <person name="Joly D.L."/>
            <person name="van de Geest H.C."/>
            <person name="Bonants P.J.M."/>
            <person name="Smith D.S."/>
            <person name="Levesque C.A."/>
            <person name="van der Lee T.A.J."/>
        </authorList>
    </citation>
    <scope>NUCLEOTIDE SEQUENCE [LARGE SCALE GENOMIC DNA]</scope>
    <source>
        <strain evidence="7 8">CBS 675.73</strain>
    </source>
</reference>
<keyword evidence="8" id="KW-1185">Reference proteome</keyword>
<dbReference type="GO" id="GO:0019783">
    <property type="term" value="F:ubiquitin-like protein peptidase activity"/>
    <property type="evidence" value="ECO:0007669"/>
    <property type="project" value="UniProtKB-ARBA"/>
</dbReference>
<dbReference type="EMBL" id="QEAP01000006">
    <property type="protein sequence ID" value="TPX78277.1"/>
    <property type="molecule type" value="Genomic_DNA"/>
</dbReference>
<dbReference type="Gene3D" id="3.40.395.10">
    <property type="entry name" value="Adenoviral Proteinase, Chain A"/>
    <property type="match status" value="1"/>
</dbReference>
<dbReference type="InterPro" id="IPR038765">
    <property type="entry name" value="Papain-like_cys_pep_sf"/>
</dbReference>
<comment type="similarity">
    <text evidence="1">Belongs to the peptidase C48 family.</text>
</comment>
<keyword evidence="5" id="KW-1133">Transmembrane helix</keyword>
<proteinExistence type="inferred from homology"/>
<dbReference type="PANTHER" id="PTHR14209:SF19">
    <property type="entry name" value="ISOAMYL ACETATE-HYDROLYZING ESTERASE 1 HOMOLOG"/>
    <property type="match status" value="1"/>
</dbReference>
<dbReference type="PROSITE" id="PS51257">
    <property type="entry name" value="PROKAR_LIPOPROTEIN"/>
    <property type="match status" value="1"/>
</dbReference>
<dbReference type="Proteomes" id="UP000320333">
    <property type="component" value="Unassembled WGS sequence"/>
</dbReference>
<name>A0A507FU75_9FUNG</name>
<dbReference type="InterPro" id="IPR045136">
    <property type="entry name" value="Iah1-like"/>
</dbReference>
<feature type="region of interest" description="Disordered" evidence="4">
    <location>
        <begin position="677"/>
        <end position="696"/>
    </location>
</feature>
<accession>A0A507FU75</accession>
<dbReference type="SUPFAM" id="SSF54001">
    <property type="entry name" value="Cysteine proteinases"/>
    <property type="match status" value="1"/>
</dbReference>
<dbReference type="PROSITE" id="PS50600">
    <property type="entry name" value="ULP_PROTEASE"/>
    <property type="match status" value="1"/>
</dbReference>
<feature type="transmembrane region" description="Helical" evidence="5">
    <location>
        <begin position="12"/>
        <end position="32"/>
    </location>
</feature>
<organism evidence="7 8">
    <name type="scientific">Chytriomyces confervae</name>
    <dbReference type="NCBI Taxonomy" id="246404"/>
    <lineage>
        <taxon>Eukaryota</taxon>
        <taxon>Fungi</taxon>
        <taxon>Fungi incertae sedis</taxon>
        <taxon>Chytridiomycota</taxon>
        <taxon>Chytridiomycota incertae sedis</taxon>
        <taxon>Chytridiomycetes</taxon>
        <taxon>Chytridiales</taxon>
        <taxon>Chytriomycetaceae</taxon>
        <taxon>Chytriomyces</taxon>
    </lineage>
</organism>
<dbReference type="STRING" id="246404.A0A507FU75"/>
<feature type="region of interest" description="Disordered" evidence="4">
    <location>
        <begin position="297"/>
        <end position="316"/>
    </location>
</feature>
<keyword evidence="5" id="KW-0812">Transmembrane</keyword>
<keyword evidence="2" id="KW-0645">Protease</keyword>
<dbReference type="PANTHER" id="PTHR14209">
    <property type="entry name" value="ISOAMYL ACETATE-HYDROLYZING ESTERASE 1"/>
    <property type="match status" value="1"/>
</dbReference>
<dbReference type="SUPFAM" id="SSF52266">
    <property type="entry name" value="SGNH hydrolase"/>
    <property type="match status" value="1"/>
</dbReference>
<dbReference type="OrthoDB" id="1939479at2759"/>
<dbReference type="InterPro" id="IPR003653">
    <property type="entry name" value="Peptidase_C48_C"/>
</dbReference>
<dbReference type="InterPro" id="IPR013830">
    <property type="entry name" value="SGNH_hydro"/>
</dbReference>
<evidence type="ECO:0000256" key="4">
    <source>
        <dbReference type="SAM" id="MobiDB-lite"/>
    </source>
</evidence>
<sequence>MSKIEMRPARPAATAAILVGCLIAVVFFQILLHGFHPPSKGTHSSSGVVLTDKPNTWGFGDPIVLVGDSLTEQSFLLDGWGYGLRLQAEYRRRYDVLNRGTGGISSEQILPHFGGILKSVVQNGQSPLALTLLLGTNDRYQQVSVQRYAQNMKEMVHAVQQIHPSTKIILITPPPQSDEQRTAEMRPYRDAILQLAQDARVTVFDTWITFLGPSAKYDKSVERFFTDGIHFNRLGNDAMFNDIRKGPICPKTIFSSTNSKSSLMDAAAIAARQPLPTLIETHRKVIRTYQSKAASSAKTVPTSDLSRRKVGQTRGGGVGASRVVSAFSSYSTRAAVKAKIRSAALNLVVGPGGVIDLTGSDDEGVQTRRNMGSGVVDLTMDSDSDQVGDSLKRLAFPFKTIPMRLLHETIDCMATAGQANNEMKERNNAMLNALMDLFSMTSRQKRNRGPPTIFSDTLNFSVDTATSISAHFSTKARLESPLTEISNNPVSPVLVSELMHVTSWLTDEGINAFVACLQLKYPKVKFFSSYFYSLLTDKKRSGGKPYNYEGVRRWTKKRENGIWDYDAIVIPINKGNVHWCLAYVCLKPLRFGFLDSMNGSAVFAKKTFENIRQYLLDEWDDKVGRKKDDQQKPPIEQLEFRNLVPMCPKQGDASSCGVFVCYFALWVARQVTRTEDDNTCANGPGDLGGQDRNETGDMMEFSFSQRDANAFRRDVAFVLCLPVFTSSNE</sequence>
<evidence type="ECO:0000256" key="1">
    <source>
        <dbReference type="ARBA" id="ARBA00005234"/>
    </source>
</evidence>
<dbReference type="AlphaFoldDB" id="A0A507FU75"/>
<dbReference type="Pfam" id="PF02902">
    <property type="entry name" value="Peptidase_C48"/>
    <property type="match status" value="1"/>
</dbReference>
<feature type="domain" description="Ubiquitin-like protease family profile" evidence="6">
    <location>
        <begin position="483"/>
        <end position="667"/>
    </location>
</feature>
<protein>
    <recommendedName>
        <fullName evidence="6">Ubiquitin-like protease family profile domain-containing protein</fullName>
    </recommendedName>
</protein>
<dbReference type="Gene3D" id="3.40.50.1110">
    <property type="entry name" value="SGNH hydrolase"/>
    <property type="match status" value="1"/>
</dbReference>
<evidence type="ECO:0000256" key="3">
    <source>
        <dbReference type="ARBA" id="ARBA00022801"/>
    </source>
</evidence>
<dbReference type="GO" id="GO:0006508">
    <property type="term" value="P:proteolysis"/>
    <property type="evidence" value="ECO:0007669"/>
    <property type="project" value="UniProtKB-KW"/>
</dbReference>
<keyword evidence="5" id="KW-0472">Membrane</keyword>
<evidence type="ECO:0000256" key="2">
    <source>
        <dbReference type="ARBA" id="ARBA00022670"/>
    </source>
</evidence>
<dbReference type="GO" id="GO:0008234">
    <property type="term" value="F:cysteine-type peptidase activity"/>
    <property type="evidence" value="ECO:0007669"/>
    <property type="project" value="InterPro"/>
</dbReference>
<evidence type="ECO:0000313" key="7">
    <source>
        <dbReference type="EMBL" id="TPX78277.1"/>
    </source>
</evidence>
<evidence type="ECO:0000256" key="5">
    <source>
        <dbReference type="SAM" id="Phobius"/>
    </source>
</evidence>
<dbReference type="InterPro" id="IPR036514">
    <property type="entry name" value="SGNH_hydro_sf"/>
</dbReference>
<evidence type="ECO:0000313" key="8">
    <source>
        <dbReference type="Proteomes" id="UP000320333"/>
    </source>
</evidence>
<comment type="caution">
    <text evidence="7">The sequence shown here is derived from an EMBL/GenBank/DDBJ whole genome shotgun (WGS) entry which is preliminary data.</text>
</comment>
<gene>
    <name evidence="7" type="ORF">CcCBS67573_g00479</name>
</gene>
<evidence type="ECO:0000259" key="6">
    <source>
        <dbReference type="PROSITE" id="PS50600"/>
    </source>
</evidence>
<keyword evidence="3" id="KW-0378">Hydrolase</keyword>